<evidence type="ECO:0000256" key="1">
    <source>
        <dbReference type="SAM" id="SignalP"/>
    </source>
</evidence>
<proteinExistence type="predicted"/>
<organism evidence="2 3">
    <name type="scientific">Qipengyuania aquimaris</name>
    <dbReference type="NCBI Taxonomy" id="255984"/>
    <lineage>
        <taxon>Bacteria</taxon>
        <taxon>Pseudomonadati</taxon>
        <taxon>Pseudomonadota</taxon>
        <taxon>Alphaproteobacteria</taxon>
        <taxon>Sphingomonadales</taxon>
        <taxon>Erythrobacteraceae</taxon>
        <taxon>Qipengyuania</taxon>
    </lineage>
</organism>
<evidence type="ECO:0000313" key="2">
    <source>
        <dbReference type="EMBL" id="MXO95603.1"/>
    </source>
</evidence>
<reference evidence="2 3" key="1">
    <citation type="submission" date="2019-12" db="EMBL/GenBank/DDBJ databases">
        <title>Genomic-based taxomic classification of the family Erythrobacteraceae.</title>
        <authorList>
            <person name="Xu L."/>
        </authorList>
    </citation>
    <scope>NUCLEOTIDE SEQUENCE [LARGE SCALE GENOMIC DNA]</scope>
    <source>
        <strain evidence="2 3">JCM 12189</strain>
    </source>
</reference>
<dbReference type="Proteomes" id="UP000432727">
    <property type="component" value="Unassembled WGS sequence"/>
</dbReference>
<dbReference type="OrthoDB" id="7416805at2"/>
<keyword evidence="3" id="KW-1185">Reference proteome</keyword>
<sequence length="549" mass="58535">MKGVARLFALLATVLALCAAPAAAQGYGNGEREEEGASAVDRTRIDPYIEASQIFTWQLSPGDDVVTYTQVAAGVDAQLRGRNSGAAVSVRYERNFAWDDNARDTDRITGIARAYTAIIPRTLQVEAGALASRTRTAGTGGSVIAPIIGDDDTTTKTYSLYAGPTLTTRVEDVQIDANYRIGYTRIDGPDFVTLQGDEVDLFDESVSHSAMVRAATSPGMPFPVGVGAGAGFYQEDIDNLDQRVRDAYVRGDVTIPVSRTLAIVAGAGVEDVEVSSRDAIRDVDGNPVIGSNGRYLVDKSSPRRIAYEADGLIWDVGVIWRPSSRTQLQATFGRRYDSDTFYGSFNWQPSSRSNVSIGVYDSLQGFGGRVNDALATLPTDFDVLRDPVSGDITGCTSPTVGSNCLAGLLGSVRSSVFRGRGVVASYSHRVGLMTAGIAAGYDNRKFIAAQGTVLAAANDVVDESYYVTAGVSGPIWEGSFSVNTFGSWFDSGVGEFGDTFSYGSSASYYQSIWQNLSARAAVSIYAVDSELSEADIRAATALLGLRYDF</sequence>
<accession>A0A6I4TM23</accession>
<gene>
    <name evidence="2" type="ORF">GRI34_04110</name>
</gene>
<dbReference type="EMBL" id="WTYI01000001">
    <property type="protein sequence ID" value="MXO95603.1"/>
    <property type="molecule type" value="Genomic_DNA"/>
</dbReference>
<feature type="signal peptide" evidence="1">
    <location>
        <begin position="1"/>
        <end position="24"/>
    </location>
</feature>
<keyword evidence="1" id="KW-0732">Signal</keyword>
<dbReference type="SUPFAM" id="SSF56935">
    <property type="entry name" value="Porins"/>
    <property type="match status" value="1"/>
</dbReference>
<protein>
    <submittedName>
        <fullName evidence="2">Preprotein translocase subunit YajC</fullName>
    </submittedName>
</protein>
<name>A0A6I4TM23_9SPHN</name>
<feature type="chain" id="PRO_5026332318" evidence="1">
    <location>
        <begin position="25"/>
        <end position="549"/>
    </location>
</feature>
<evidence type="ECO:0000313" key="3">
    <source>
        <dbReference type="Proteomes" id="UP000432727"/>
    </source>
</evidence>
<comment type="caution">
    <text evidence="2">The sequence shown here is derived from an EMBL/GenBank/DDBJ whole genome shotgun (WGS) entry which is preliminary data.</text>
</comment>
<dbReference type="AlphaFoldDB" id="A0A6I4TM23"/>